<sequence>MNLGDQLARQALASGRCATALAAPPGIVRLAITLPDGGIQNFERRAADSDDGWRATDFEAPGAGCHFDEPVTAEWGRGLNILTR</sequence>
<gene>
    <name evidence="1" type="ORF">Sviol_55000</name>
</gene>
<protein>
    <submittedName>
        <fullName evidence="1">Uncharacterized protein</fullName>
    </submittedName>
</protein>
<reference evidence="1" key="1">
    <citation type="submission" date="2024-05" db="EMBL/GenBank/DDBJ databases">
        <title>Whole genome shotgun sequence of Streptomyces violascens NBRC 12920.</title>
        <authorList>
            <person name="Komaki H."/>
            <person name="Tamura T."/>
        </authorList>
    </citation>
    <scope>NUCLEOTIDE SEQUENCE</scope>
    <source>
        <strain evidence="1">NBRC 12920</strain>
    </source>
</reference>
<comment type="caution">
    <text evidence="1">The sequence shown here is derived from an EMBL/GenBank/DDBJ whole genome shotgun (WGS) entry which is preliminary data.</text>
</comment>
<keyword evidence="2" id="KW-1185">Reference proteome</keyword>
<dbReference type="EMBL" id="BNDY01000017">
    <property type="protein sequence ID" value="GHI41092.1"/>
    <property type="molecule type" value="Genomic_DNA"/>
</dbReference>
<evidence type="ECO:0000313" key="1">
    <source>
        <dbReference type="EMBL" id="GHI41092.1"/>
    </source>
</evidence>
<organism evidence="1 2">
    <name type="scientific">Streptomyces violascens</name>
    <dbReference type="NCBI Taxonomy" id="67381"/>
    <lineage>
        <taxon>Bacteria</taxon>
        <taxon>Bacillati</taxon>
        <taxon>Actinomycetota</taxon>
        <taxon>Actinomycetes</taxon>
        <taxon>Kitasatosporales</taxon>
        <taxon>Streptomycetaceae</taxon>
        <taxon>Streptomyces</taxon>
    </lineage>
</organism>
<name>A0ABQ3QUY6_9ACTN</name>
<dbReference type="Proteomes" id="UP001050808">
    <property type="component" value="Unassembled WGS sequence"/>
</dbReference>
<proteinExistence type="predicted"/>
<accession>A0ABQ3QUY6</accession>
<evidence type="ECO:0000313" key="2">
    <source>
        <dbReference type="Proteomes" id="UP001050808"/>
    </source>
</evidence>